<accession>A0A183TXF6</accession>
<proteinExistence type="predicted"/>
<organism evidence="2 3">
    <name type="scientific">Toxocara canis</name>
    <name type="common">Canine roundworm</name>
    <dbReference type="NCBI Taxonomy" id="6265"/>
    <lineage>
        <taxon>Eukaryota</taxon>
        <taxon>Metazoa</taxon>
        <taxon>Ecdysozoa</taxon>
        <taxon>Nematoda</taxon>
        <taxon>Chromadorea</taxon>
        <taxon>Rhabditida</taxon>
        <taxon>Spirurina</taxon>
        <taxon>Ascaridomorpha</taxon>
        <taxon>Ascaridoidea</taxon>
        <taxon>Toxocaridae</taxon>
        <taxon>Toxocara</taxon>
    </lineage>
</organism>
<sequence length="114" mass="13038">MKRVKRFYKEAQRNRVCKKHELIELVRDVAAKAFVNHALPRPTVQIIEATLSSRTRHRLPFALFRENLILCDGFGNHSTLICDVDTLNPSSLEDLVLHIVNIINKNGLDGFGEM</sequence>
<protein>
    <submittedName>
        <fullName evidence="3">Auxilin-like protein</fullName>
    </submittedName>
</protein>
<dbReference type="EMBL" id="UYWY01000555">
    <property type="protein sequence ID" value="VDM25129.1"/>
    <property type="molecule type" value="Genomic_DNA"/>
</dbReference>
<name>A0A183TXF6_TOXCA</name>
<evidence type="ECO:0000313" key="1">
    <source>
        <dbReference type="EMBL" id="VDM25129.1"/>
    </source>
</evidence>
<evidence type="ECO:0000313" key="3">
    <source>
        <dbReference type="WBParaSite" id="TCNE_0000092501-mRNA-1"/>
    </source>
</evidence>
<dbReference type="AlphaFoldDB" id="A0A183TXF6"/>
<reference evidence="3" key="1">
    <citation type="submission" date="2016-06" db="UniProtKB">
        <authorList>
            <consortium name="WormBaseParasite"/>
        </authorList>
    </citation>
    <scope>IDENTIFICATION</scope>
</reference>
<evidence type="ECO:0000313" key="2">
    <source>
        <dbReference type="Proteomes" id="UP000050794"/>
    </source>
</evidence>
<dbReference type="Proteomes" id="UP000050794">
    <property type="component" value="Unassembled WGS sequence"/>
</dbReference>
<gene>
    <name evidence="1" type="ORF">TCNE_LOCUS926</name>
</gene>
<reference evidence="1 2" key="2">
    <citation type="submission" date="2018-11" db="EMBL/GenBank/DDBJ databases">
        <authorList>
            <consortium name="Pathogen Informatics"/>
        </authorList>
    </citation>
    <scope>NUCLEOTIDE SEQUENCE [LARGE SCALE GENOMIC DNA]</scope>
</reference>
<keyword evidence="2" id="KW-1185">Reference proteome</keyword>
<dbReference type="WBParaSite" id="TCNE_0000092501-mRNA-1">
    <property type="protein sequence ID" value="TCNE_0000092501-mRNA-1"/>
    <property type="gene ID" value="TCNE_0000092501"/>
</dbReference>